<evidence type="ECO:0000313" key="1">
    <source>
        <dbReference type="EMBL" id="BCL61083.1"/>
    </source>
</evidence>
<dbReference type="InterPro" id="IPR028431">
    <property type="entry name" value="NADP_DH_HndA-like"/>
</dbReference>
<dbReference type="PIRSF" id="PIRSF000216">
    <property type="entry name" value="NADH_DH_24kDa"/>
    <property type="match status" value="1"/>
</dbReference>
<dbReference type="Proteomes" id="UP000826725">
    <property type="component" value="Chromosome"/>
</dbReference>
<name>A0A8D5JDG9_9BACT</name>
<dbReference type="InterPro" id="IPR042128">
    <property type="entry name" value="NuoE_dom"/>
</dbReference>
<protein>
    <submittedName>
        <fullName evidence="1">NADH dehydrogenase subunit E</fullName>
    </submittedName>
</protein>
<dbReference type="InterPro" id="IPR002023">
    <property type="entry name" value="NuoE-like"/>
</dbReference>
<proteinExistence type="predicted"/>
<evidence type="ECO:0000313" key="2">
    <source>
        <dbReference type="Proteomes" id="UP000826725"/>
    </source>
</evidence>
<dbReference type="Pfam" id="PF01257">
    <property type="entry name" value="2Fe-2S_thioredx"/>
    <property type="match status" value="1"/>
</dbReference>
<gene>
    <name evidence="1" type="primary">nuoE-1</name>
    <name evidence="1" type="ORF">DGMP_17760</name>
</gene>
<dbReference type="PANTHER" id="PTHR43342:SF1">
    <property type="entry name" value="BIFURCATING [FEFE] HYDROGENASE GAMMA SUBUNIT"/>
    <property type="match status" value="1"/>
</dbReference>
<organism evidence="1 2">
    <name type="scientific">Desulfomarina profundi</name>
    <dbReference type="NCBI Taxonomy" id="2772557"/>
    <lineage>
        <taxon>Bacteria</taxon>
        <taxon>Pseudomonadati</taxon>
        <taxon>Thermodesulfobacteriota</taxon>
        <taxon>Desulfobulbia</taxon>
        <taxon>Desulfobulbales</taxon>
        <taxon>Desulfobulbaceae</taxon>
        <taxon>Desulfomarina</taxon>
    </lineage>
</organism>
<accession>A0A8D5JDG9</accession>
<keyword evidence="2" id="KW-1185">Reference proteome</keyword>
<sequence>MDKQMTETLEAIYEKCVANEDNIITVLQEIQNEFGYVQEEVVNWFAERSNIPASQYYGVITFYSQFHQNPRGKNIVTVCCGTVCHVKGAPRIIAKARDDLKLKDGQDTTKDMQFTMERVNCVGACSIAPVVLVNDKVFGKVTPSKIVKSLKQYKE</sequence>
<dbReference type="CDD" id="cd03064">
    <property type="entry name" value="TRX_Fd_NuoE"/>
    <property type="match status" value="1"/>
</dbReference>
<dbReference type="EMBL" id="AP024086">
    <property type="protein sequence ID" value="BCL61083.1"/>
    <property type="molecule type" value="Genomic_DNA"/>
</dbReference>
<dbReference type="AlphaFoldDB" id="A0A8D5JDG9"/>
<dbReference type="KEGG" id="dbk:DGMP_17760"/>
<dbReference type="PANTHER" id="PTHR43342">
    <property type="entry name" value="NADH-QUINONE OXIDOREDUCTASE, E SUBUNIT"/>
    <property type="match status" value="1"/>
</dbReference>
<reference evidence="1" key="1">
    <citation type="submission" date="2020-09" db="EMBL/GenBank/DDBJ databases">
        <title>Desulfogranum mesoprofundum gen. nov., sp. nov., a novel mesophilic, sulfate-reducing chemolithoautotroph isolated from a deep-sea hydrothermal vent chimney in the Suiyo Seamount.</title>
        <authorList>
            <person name="Hashimoto Y."/>
            <person name="Nakagawa S."/>
        </authorList>
    </citation>
    <scope>NUCLEOTIDE SEQUENCE</scope>
    <source>
        <strain evidence="1">KT2</strain>
    </source>
</reference>